<feature type="transmembrane region" description="Helical" evidence="10">
    <location>
        <begin position="74"/>
        <end position="93"/>
    </location>
</feature>
<feature type="transmembrane region" description="Helical" evidence="10">
    <location>
        <begin position="163"/>
        <end position="196"/>
    </location>
</feature>
<keyword evidence="8 10" id="KW-0975">Bacterial flagellum</keyword>
<feature type="transmembrane region" description="Helical" evidence="10">
    <location>
        <begin position="34"/>
        <end position="54"/>
    </location>
</feature>
<evidence type="ECO:0000256" key="8">
    <source>
        <dbReference type="ARBA" id="ARBA00023143"/>
    </source>
</evidence>
<evidence type="ECO:0000256" key="9">
    <source>
        <dbReference type="NCBIfam" id="TIGR01400"/>
    </source>
</evidence>
<dbReference type="GO" id="GO:0006605">
    <property type="term" value="P:protein targeting"/>
    <property type="evidence" value="ECO:0007669"/>
    <property type="project" value="UniProtKB-UniRule"/>
</dbReference>
<accession>A0A0S6UCP7</accession>
<dbReference type="InterPro" id="IPR002010">
    <property type="entry name" value="T3SS_IM_R"/>
</dbReference>
<dbReference type="PANTHER" id="PTHR30065">
    <property type="entry name" value="FLAGELLAR BIOSYNTHETIC PROTEIN FLIR"/>
    <property type="match status" value="1"/>
</dbReference>
<dbReference type="RefSeq" id="WP_025774219.1">
    <property type="nucleotide sequence ID" value="NZ_DF238840.1"/>
</dbReference>
<evidence type="ECO:0000256" key="1">
    <source>
        <dbReference type="ARBA" id="ARBA00002578"/>
    </source>
</evidence>
<evidence type="ECO:0000256" key="2">
    <source>
        <dbReference type="ARBA" id="ARBA00009772"/>
    </source>
</evidence>
<keyword evidence="6 10" id="KW-1133">Transmembrane helix</keyword>
<organism evidence="11">
    <name type="scientific">Moorella thermoacetica Y72</name>
    <dbReference type="NCBI Taxonomy" id="1325331"/>
    <lineage>
        <taxon>Bacteria</taxon>
        <taxon>Bacillati</taxon>
        <taxon>Bacillota</taxon>
        <taxon>Clostridia</taxon>
        <taxon>Neomoorellales</taxon>
        <taxon>Neomoorellaceae</taxon>
        <taxon>Neomoorella</taxon>
    </lineage>
</organism>
<feature type="transmembrane region" description="Helical" evidence="10">
    <location>
        <begin position="208"/>
        <end position="232"/>
    </location>
</feature>
<keyword evidence="5 10" id="KW-0812">Transmembrane</keyword>
<reference evidence="11" key="1">
    <citation type="journal article" date="2014" name="Gene">
        <title>Genome-guided analysis of transformation efficiency and carbon dioxide assimilation by Moorella thermoacetica Y72.</title>
        <authorList>
            <person name="Tsukahara K."/>
            <person name="Kita A."/>
            <person name="Nakashimada Y."/>
            <person name="Hoshino T."/>
            <person name="Murakami K."/>
        </authorList>
    </citation>
    <scope>NUCLEOTIDE SEQUENCE [LARGE SCALE GENOMIC DNA]</scope>
    <source>
        <strain evidence="11">Y72</strain>
    </source>
</reference>
<feature type="transmembrane region" description="Helical" evidence="10">
    <location>
        <begin position="114"/>
        <end position="135"/>
    </location>
</feature>
<dbReference type="PRINTS" id="PR00953">
    <property type="entry name" value="TYPE3IMRPROT"/>
</dbReference>
<evidence type="ECO:0000256" key="10">
    <source>
        <dbReference type="RuleBase" id="RU362071"/>
    </source>
</evidence>
<dbReference type="InterPro" id="IPR006303">
    <property type="entry name" value="FliR"/>
</dbReference>
<dbReference type="NCBIfam" id="TIGR01400">
    <property type="entry name" value="fliR"/>
    <property type="match status" value="1"/>
</dbReference>
<comment type="similarity">
    <text evidence="2 10">Belongs to the FliR/MopE/SpaR family.</text>
</comment>
<dbReference type="Proteomes" id="UP000063718">
    <property type="component" value="Unassembled WGS sequence"/>
</dbReference>
<comment type="subcellular location">
    <subcellularLocation>
        <location evidence="10">Cell membrane</location>
        <topology evidence="10">Multi-pass membrane protein</topology>
    </subcellularLocation>
    <subcellularLocation>
        <location evidence="10">Bacterial flagellum basal body</location>
    </subcellularLocation>
</comment>
<dbReference type="EMBL" id="DF238840">
    <property type="protein sequence ID" value="GAF26501.1"/>
    <property type="molecule type" value="Genomic_DNA"/>
</dbReference>
<gene>
    <name evidence="11" type="ORF">MTY_1841</name>
</gene>
<dbReference type="AlphaFoldDB" id="A0A0S6UCP7"/>
<evidence type="ECO:0000256" key="4">
    <source>
        <dbReference type="ARBA" id="ARBA00022475"/>
    </source>
</evidence>
<keyword evidence="11" id="KW-0966">Cell projection</keyword>
<evidence type="ECO:0000313" key="11">
    <source>
        <dbReference type="EMBL" id="GAF26501.1"/>
    </source>
</evidence>
<comment type="function">
    <text evidence="1 10">Role in flagellar biosynthesis.</text>
</comment>
<keyword evidence="11" id="KW-0282">Flagellum</keyword>
<dbReference type="GO" id="GO:0009425">
    <property type="term" value="C:bacterial-type flagellum basal body"/>
    <property type="evidence" value="ECO:0007669"/>
    <property type="project" value="UniProtKB-SubCell"/>
</dbReference>
<evidence type="ECO:0000256" key="5">
    <source>
        <dbReference type="ARBA" id="ARBA00022692"/>
    </source>
</evidence>
<protein>
    <recommendedName>
        <fullName evidence="3 9">Flagellar biosynthetic protein FliR</fullName>
    </recommendedName>
</protein>
<name>A0A0S6UCP7_NEOTH</name>
<dbReference type="GO" id="GO:0005886">
    <property type="term" value="C:plasma membrane"/>
    <property type="evidence" value="ECO:0007669"/>
    <property type="project" value="UniProtKB-SubCell"/>
</dbReference>
<keyword evidence="4 10" id="KW-1003">Cell membrane</keyword>
<keyword evidence="11" id="KW-0969">Cilium</keyword>
<evidence type="ECO:0000256" key="3">
    <source>
        <dbReference type="ARBA" id="ARBA00021717"/>
    </source>
</evidence>
<dbReference type="GO" id="GO:0044780">
    <property type="term" value="P:bacterial-type flagellum assembly"/>
    <property type="evidence" value="ECO:0007669"/>
    <property type="project" value="UniProtKB-UniRule"/>
</dbReference>
<sequence length="255" mass="27401">MSYLTQAEIFFLVLVRTTAFFVTAPFFGIRGVPTMVKAGLGFLVALLLLPVLPAGQPVFNSSWVYALAVLNESLAGLALGYLASLIFSAIQMAGQLLDIHMGLAMATLFDPQNAASTTIMGQFFAILGLLLFFQLDGHHTLLLALQESFRLLPLGGVHFDGNLLWAVVKLFAGTFALALQIAAPLIAVLLIADLALSLVARTVPQLNVFILGFPLKVGLGLLVMIALLPLLATVFGNIFSQMEHDLALLIRGWPR</sequence>
<evidence type="ECO:0000256" key="6">
    <source>
        <dbReference type="ARBA" id="ARBA00022989"/>
    </source>
</evidence>
<dbReference type="Pfam" id="PF01311">
    <property type="entry name" value="Bac_export_1"/>
    <property type="match status" value="1"/>
</dbReference>
<dbReference type="PANTHER" id="PTHR30065:SF1">
    <property type="entry name" value="SURFACE PRESENTATION OF ANTIGENS PROTEIN SPAR"/>
    <property type="match status" value="1"/>
</dbReference>
<feature type="transmembrane region" description="Helical" evidence="10">
    <location>
        <begin position="6"/>
        <end position="27"/>
    </location>
</feature>
<keyword evidence="7 10" id="KW-0472">Membrane</keyword>
<proteinExistence type="inferred from homology"/>
<evidence type="ECO:0000256" key="7">
    <source>
        <dbReference type="ARBA" id="ARBA00023136"/>
    </source>
</evidence>